<evidence type="ECO:0000313" key="2">
    <source>
        <dbReference type="Proteomes" id="UP000287188"/>
    </source>
</evidence>
<proteinExistence type="predicted"/>
<comment type="caution">
    <text evidence="1">The sequence shown here is derived from an EMBL/GenBank/DDBJ whole genome shotgun (WGS) entry which is preliminary data.</text>
</comment>
<dbReference type="InterPro" id="IPR029058">
    <property type="entry name" value="AB_hydrolase_fold"/>
</dbReference>
<dbReference type="Gene3D" id="3.40.50.1820">
    <property type="entry name" value="alpha/beta hydrolase"/>
    <property type="match status" value="1"/>
</dbReference>
<dbReference type="Proteomes" id="UP000287188">
    <property type="component" value="Unassembled WGS sequence"/>
</dbReference>
<reference evidence="2" key="1">
    <citation type="submission" date="2018-12" db="EMBL/GenBank/DDBJ databases">
        <title>Tengunoibacter tsumagoiensis gen. nov., sp. nov., Dictyobacter kobayashii sp. nov., D. alpinus sp. nov., and D. joshuensis sp. nov. and description of Dictyobacteraceae fam. nov. within the order Ktedonobacterales isolated from Tengu-no-mugimeshi.</title>
        <authorList>
            <person name="Wang C.M."/>
            <person name="Zheng Y."/>
            <person name="Sakai Y."/>
            <person name="Toyoda A."/>
            <person name="Minakuchi Y."/>
            <person name="Abe K."/>
            <person name="Yokota A."/>
            <person name="Yabe S."/>
        </authorList>
    </citation>
    <scope>NUCLEOTIDE SEQUENCE [LARGE SCALE GENOMIC DNA]</scope>
    <source>
        <strain evidence="2">Uno11</strain>
    </source>
</reference>
<protein>
    <recommendedName>
        <fullName evidence="3">Dienelactone hydrolase domain-containing protein</fullName>
    </recommendedName>
</protein>
<sequence>MLIVGGNDETVLQLNRAAFAVIPAEKELVIIPGATHLFEEPGALEEVAQLATQWFKRYLHSSIH</sequence>
<accession>A0A402AVA7</accession>
<dbReference type="EMBL" id="BIFS01000002">
    <property type="protein sequence ID" value="GCE23048.1"/>
    <property type="molecule type" value="Genomic_DNA"/>
</dbReference>
<keyword evidence="2" id="KW-1185">Reference proteome</keyword>
<dbReference type="SUPFAM" id="SSF53474">
    <property type="entry name" value="alpha/beta-Hydrolases"/>
    <property type="match status" value="1"/>
</dbReference>
<name>A0A402AVA7_9CHLR</name>
<gene>
    <name evidence="1" type="ORF">KDK_68480</name>
</gene>
<evidence type="ECO:0008006" key="3">
    <source>
        <dbReference type="Google" id="ProtNLM"/>
    </source>
</evidence>
<dbReference type="AlphaFoldDB" id="A0A402AVA7"/>
<organism evidence="1 2">
    <name type="scientific">Dictyobacter kobayashii</name>
    <dbReference type="NCBI Taxonomy" id="2014872"/>
    <lineage>
        <taxon>Bacteria</taxon>
        <taxon>Bacillati</taxon>
        <taxon>Chloroflexota</taxon>
        <taxon>Ktedonobacteria</taxon>
        <taxon>Ktedonobacterales</taxon>
        <taxon>Dictyobacteraceae</taxon>
        <taxon>Dictyobacter</taxon>
    </lineage>
</organism>
<evidence type="ECO:0000313" key="1">
    <source>
        <dbReference type="EMBL" id="GCE23048.1"/>
    </source>
</evidence>